<sequence length="598" mass="67218">MLPDLPSEIILHIAIHLPTVNSLTHLAQTCRRLYKIVTAEEAAFFRAFIQRQFPSTKTPLFWKDAACALTSRSRALDRLGIIGRFVLPPENVTRVGYHQETRDDNPTLGYRPPIDSYETWNGDSWADKKEVLAWGAGHQLLMRIKQSGSQPHENWIVFNDRHHVSSYDDICGLHLMGPESGGKKADIEHLILGRIRGDIVRLALSASDTAFETKQRFATKGMTLDRTDLSDGSEPIISGHFDNGSIALYHTVDNTEEVEPFTWIEPNSLSRSRYSKLLSSTRIAVATGRSEDTLSISTISPDGISRVRQIGVESLDIEDQIGHPAHSTVSAIAPLNSHRLAGNPGDVFLAAWGDRTIRLHDLRTPHSYETTYIDTTDPNLTYSVHPFGHDRFLAGSGGDALVKIFDLRMDKTYDYLDAQVSHTPSLTSHQKEKRAKRPRKNFSLFLSSPPPPLFRQQNGRNRRRGPYRGPVYTMSTPSPSSQTVYTGIVDGVVRLDFASMDDLAGPTKEWYERVLDLNLPHKPGMYSATTPDNSAVLRLAGFERPDPDDLTTTSKLRTQTEEWCLNPESQSNKVEEDAGWDWRWQPLSEPGAWRRRDG</sequence>
<organism evidence="2 3">
    <name type="scientific">Penicillium atrosanguineum</name>
    <dbReference type="NCBI Taxonomy" id="1132637"/>
    <lineage>
        <taxon>Eukaryota</taxon>
        <taxon>Fungi</taxon>
        <taxon>Dikarya</taxon>
        <taxon>Ascomycota</taxon>
        <taxon>Pezizomycotina</taxon>
        <taxon>Eurotiomycetes</taxon>
        <taxon>Eurotiomycetidae</taxon>
        <taxon>Eurotiales</taxon>
        <taxon>Aspergillaceae</taxon>
        <taxon>Penicillium</taxon>
    </lineage>
</organism>
<evidence type="ECO:0000256" key="1">
    <source>
        <dbReference type="SAM" id="MobiDB-lite"/>
    </source>
</evidence>
<name>A0A9W9U3F3_9EURO</name>
<gene>
    <name evidence="2" type="ORF">N7476_005414</name>
</gene>
<dbReference type="Proteomes" id="UP001147746">
    <property type="component" value="Unassembled WGS sequence"/>
</dbReference>
<feature type="compositionally biased region" description="Basic residues" evidence="1">
    <location>
        <begin position="431"/>
        <end position="440"/>
    </location>
</feature>
<dbReference type="InterPro" id="IPR001810">
    <property type="entry name" value="F-box_dom"/>
</dbReference>
<dbReference type="SUPFAM" id="SSF81383">
    <property type="entry name" value="F-box domain"/>
    <property type="match status" value="1"/>
</dbReference>
<accession>A0A9W9U3F3</accession>
<reference evidence="2" key="2">
    <citation type="journal article" date="2023" name="IMA Fungus">
        <title>Comparative genomic study of the Penicillium genus elucidates a diverse pangenome and 15 lateral gene transfer events.</title>
        <authorList>
            <person name="Petersen C."/>
            <person name="Sorensen T."/>
            <person name="Nielsen M.R."/>
            <person name="Sondergaard T.E."/>
            <person name="Sorensen J.L."/>
            <person name="Fitzpatrick D.A."/>
            <person name="Frisvad J.C."/>
            <person name="Nielsen K.L."/>
        </authorList>
    </citation>
    <scope>NUCLEOTIDE SEQUENCE</scope>
    <source>
        <strain evidence="2">IBT 21472</strain>
    </source>
</reference>
<keyword evidence="3" id="KW-1185">Reference proteome</keyword>
<dbReference type="InterPro" id="IPR015943">
    <property type="entry name" value="WD40/YVTN_repeat-like_dom_sf"/>
</dbReference>
<protein>
    <submittedName>
        <fullName evidence="2">Uncharacterized protein</fullName>
    </submittedName>
</protein>
<dbReference type="CDD" id="cd09917">
    <property type="entry name" value="F-box_SF"/>
    <property type="match status" value="1"/>
</dbReference>
<comment type="caution">
    <text evidence="2">The sequence shown here is derived from an EMBL/GenBank/DDBJ whole genome shotgun (WGS) entry which is preliminary data.</text>
</comment>
<dbReference type="EMBL" id="JAPZBO010000005">
    <property type="protein sequence ID" value="KAJ5315107.1"/>
    <property type="molecule type" value="Genomic_DNA"/>
</dbReference>
<dbReference type="AlphaFoldDB" id="A0A9W9U3F3"/>
<reference evidence="2" key="1">
    <citation type="submission" date="2022-12" db="EMBL/GenBank/DDBJ databases">
        <authorList>
            <person name="Petersen C."/>
        </authorList>
    </citation>
    <scope>NUCLEOTIDE SEQUENCE</scope>
    <source>
        <strain evidence="2">IBT 21472</strain>
    </source>
</reference>
<feature type="region of interest" description="Disordered" evidence="1">
    <location>
        <begin position="424"/>
        <end position="480"/>
    </location>
</feature>
<dbReference type="InterPro" id="IPR036322">
    <property type="entry name" value="WD40_repeat_dom_sf"/>
</dbReference>
<dbReference type="Gene3D" id="1.20.1280.50">
    <property type="match status" value="1"/>
</dbReference>
<dbReference type="SUPFAM" id="SSF50978">
    <property type="entry name" value="WD40 repeat-like"/>
    <property type="match status" value="1"/>
</dbReference>
<dbReference type="Pfam" id="PF12937">
    <property type="entry name" value="F-box-like"/>
    <property type="match status" value="1"/>
</dbReference>
<dbReference type="InterPro" id="IPR036047">
    <property type="entry name" value="F-box-like_dom_sf"/>
</dbReference>
<evidence type="ECO:0000313" key="3">
    <source>
        <dbReference type="Proteomes" id="UP001147746"/>
    </source>
</evidence>
<dbReference type="PROSITE" id="PS50181">
    <property type="entry name" value="FBOX"/>
    <property type="match status" value="1"/>
</dbReference>
<proteinExistence type="predicted"/>
<dbReference type="Gene3D" id="2.130.10.10">
    <property type="entry name" value="YVTN repeat-like/Quinoprotein amine dehydrogenase"/>
    <property type="match status" value="1"/>
</dbReference>
<evidence type="ECO:0000313" key="2">
    <source>
        <dbReference type="EMBL" id="KAJ5315107.1"/>
    </source>
</evidence>